<dbReference type="InterPro" id="IPR041468">
    <property type="entry name" value="HTH_ParB/Spo0J"/>
</dbReference>
<dbReference type="InterPro" id="IPR057240">
    <property type="entry name" value="ParB_dimer_C"/>
</dbReference>
<protein>
    <submittedName>
        <fullName evidence="7">Unannotated protein</fullName>
    </submittedName>
</protein>
<dbReference type="GO" id="GO:0003677">
    <property type="term" value="F:DNA binding"/>
    <property type="evidence" value="ECO:0007669"/>
    <property type="project" value="UniProtKB-KW"/>
</dbReference>
<dbReference type="EMBL" id="CAEZYY010000010">
    <property type="protein sequence ID" value="CAB4750769.1"/>
    <property type="molecule type" value="Genomic_DNA"/>
</dbReference>
<name>A0A6J6TX90_9ZZZZ</name>
<dbReference type="SMART" id="SM00470">
    <property type="entry name" value="ParB"/>
    <property type="match status" value="1"/>
</dbReference>
<dbReference type="InterPro" id="IPR003115">
    <property type="entry name" value="ParB_N"/>
</dbReference>
<dbReference type="PANTHER" id="PTHR33375:SF1">
    <property type="entry name" value="CHROMOSOME-PARTITIONING PROTEIN PARB-RELATED"/>
    <property type="match status" value="1"/>
</dbReference>
<evidence type="ECO:0000313" key="6">
    <source>
        <dbReference type="EMBL" id="CAB4705937.1"/>
    </source>
</evidence>
<evidence type="ECO:0000313" key="9">
    <source>
        <dbReference type="EMBL" id="CAB5050861.1"/>
    </source>
</evidence>
<feature type="region of interest" description="Disordered" evidence="4">
    <location>
        <begin position="218"/>
        <end position="238"/>
    </location>
</feature>
<dbReference type="InterPro" id="IPR004437">
    <property type="entry name" value="ParB/RepB/Spo0J"/>
</dbReference>
<dbReference type="AlphaFoldDB" id="A0A6J6TX90"/>
<dbReference type="PANTHER" id="PTHR33375">
    <property type="entry name" value="CHROMOSOME-PARTITIONING PROTEIN PARB-RELATED"/>
    <property type="match status" value="1"/>
</dbReference>
<evidence type="ECO:0000313" key="8">
    <source>
        <dbReference type="EMBL" id="CAB4878551.1"/>
    </source>
</evidence>
<dbReference type="FunFam" id="1.10.10.2830:FF:000001">
    <property type="entry name" value="Chromosome partitioning protein ParB"/>
    <property type="match status" value="1"/>
</dbReference>
<reference evidence="7" key="1">
    <citation type="submission" date="2020-05" db="EMBL/GenBank/DDBJ databases">
        <authorList>
            <person name="Chiriac C."/>
            <person name="Salcher M."/>
            <person name="Ghai R."/>
            <person name="Kavagutti S V."/>
        </authorList>
    </citation>
    <scope>NUCLEOTIDE SEQUENCE</scope>
</reference>
<dbReference type="Pfam" id="PF17762">
    <property type="entry name" value="HTH_ParB"/>
    <property type="match status" value="1"/>
</dbReference>
<comment type="similarity">
    <text evidence="1">Belongs to the ParB family.</text>
</comment>
<dbReference type="InterPro" id="IPR050336">
    <property type="entry name" value="Chromosome_partition/occlusion"/>
</dbReference>
<evidence type="ECO:0000259" key="5">
    <source>
        <dbReference type="SMART" id="SM00470"/>
    </source>
</evidence>
<evidence type="ECO:0000256" key="1">
    <source>
        <dbReference type="ARBA" id="ARBA00006295"/>
    </source>
</evidence>
<evidence type="ECO:0000256" key="3">
    <source>
        <dbReference type="ARBA" id="ARBA00023125"/>
    </source>
</evidence>
<evidence type="ECO:0000256" key="4">
    <source>
        <dbReference type="SAM" id="MobiDB-lite"/>
    </source>
</evidence>
<gene>
    <name evidence="6" type="ORF">UFOPK2602_00852</name>
    <name evidence="7" type="ORF">UFOPK2806_01002</name>
    <name evidence="8" type="ORF">UFOPK3417_01151</name>
    <name evidence="9" type="ORF">UFOPK4306_00030</name>
</gene>
<dbReference type="InterPro" id="IPR036086">
    <property type="entry name" value="ParB/Sulfiredoxin_sf"/>
</dbReference>
<dbReference type="CDD" id="cd16393">
    <property type="entry name" value="SPO0J_N"/>
    <property type="match status" value="1"/>
</dbReference>
<evidence type="ECO:0000256" key="2">
    <source>
        <dbReference type="ARBA" id="ARBA00022829"/>
    </source>
</evidence>
<dbReference type="GO" id="GO:0005694">
    <property type="term" value="C:chromosome"/>
    <property type="evidence" value="ECO:0007669"/>
    <property type="project" value="TreeGrafter"/>
</dbReference>
<keyword evidence="2" id="KW-0159">Chromosome partition</keyword>
<dbReference type="Pfam" id="PF02195">
    <property type="entry name" value="ParB_N"/>
    <property type="match status" value="1"/>
</dbReference>
<dbReference type="EMBL" id="CAFBLR010000108">
    <property type="protein sequence ID" value="CAB4878551.1"/>
    <property type="molecule type" value="Genomic_DNA"/>
</dbReference>
<dbReference type="SUPFAM" id="SSF110849">
    <property type="entry name" value="ParB/Sulfiredoxin"/>
    <property type="match status" value="1"/>
</dbReference>
<dbReference type="Gene3D" id="3.90.1530.30">
    <property type="match status" value="1"/>
</dbReference>
<dbReference type="EMBL" id="CAEZXX010000047">
    <property type="protein sequence ID" value="CAB4705937.1"/>
    <property type="molecule type" value="Genomic_DNA"/>
</dbReference>
<organism evidence="7">
    <name type="scientific">freshwater metagenome</name>
    <dbReference type="NCBI Taxonomy" id="449393"/>
    <lineage>
        <taxon>unclassified sequences</taxon>
        <taxon>metagenomes</taxon>
        <taxon>ecological metagenomes</taxon>
    </lineage>
</organism>
<feature type="domain" description="ParB-like N-terminal" evidence="5">
    <location>
        <begin position="29"/>
        <end position="119"/>
    </location>
</feature>
<dbReference type="NCBIfam" id="TIGR00180">
    <property type="entry name" value="parB_part"/>
    <property type="match status" value="1"/>
</dbReference>
<proteinExistence type="inferred from homology"/>
<dbReference type="GO" id="GO:0007059">
    <property type="term" value="P:chromosome segregation"/>
    <property type="evidence" value="ECO:0007669"/>
    <property type="project" value="UniProtKB-KW"/>
</dbReference>
<dbReference type="Gene3D" id="1.10.10.2830">
    <property type="match status" value="1"/>
</dbReference>
<sequence>MAPRPGTGKGLAGVFNKAYEAYANDSELDEILLDSVVPNPNQPRVHFDEATLADLSASIRELGVLQPILVRRLAGDSYQLIAGERRWRAARMAGLQRIPAVIRMSTDLESVEQAIVENLHREDLTPLEEASAYQQLIEEFSYTHEKLAERLGKGRTSITNTLRLLQLPPKIQELLADGRLSAGHARALLGTNDLRFQEGLALRAAQEGWSVRSVEQAVRERENGQPSGGSETPVKKVARERLRPPAVLEVEQLLGDYLATSVAITVGSSPGKLVIDFADLADLDRIYRQIVSPASYE</sequence>
<dbReference type="FunFam" id="3.90.1530.30:FF:000001">
    <property type="entry name" value="Chromosome partitioning protein ParB"/>
    <property type="match status" value="1"/>
</dbReference>
<dbReference type="SUPFAM" id="SSF109709">
    <property type="entry name" value="KorB DNA-binding domain-like"/>
    <property type="match status" value="1"/>
</dbReference>
<dbReference type="EMBL" id="CAFBQP010000001">
    <property type="protein sequence ID" value="CAB5050861.1"/>
    <property type="molecule type" value="Genomic_DNA"/>
</dbReference>
<keyword evidence="3" id="KW-0238">DNA-binding</keyword>
<evidence type="ECO:0000313" key="7">
    <source>
        <dbReference type="EMBL" id="CAB4750769.1"/>
    </source>
</evidence>
<accession>A0A6J6TX90</accession>
<dbReference type="Pfam" id="PF23552">
    <property type="entry name" value="ParB_C"/>
    <property type="match status" value="1"/>
</dbReference>